<reference evidence="2 3" key="3">
    <citation type="journal article" date="2013" name="Rice">
        <title>Improvement of the Oryza sativa Nipponbare reference genome using next generation sequence and optical map data.</title>
        <authorList>
            <person name="Kawahara Y."/>
            <person name="de la Bastide M."/>
            <person name="Hamilton J.P."/>
            <person name="Kanamori H."/>
            <person name="McCombie W.R."/>
            <person name="Ouyang S."/>
            <person name="Schwartz D.C."/>
            <person name="Tanaka T."/>
            <person name="Wu J."/>
            <person name="Zhou S."/>
            <person name="Childs K.L."/>
            <person name="Davidson R.M."/>
            <person name="Lin H."/>
            <person name="Quesada-Ocampo L."/>
            <person name="Vaillancourt B."/>
            <person name="Sakai H."/>
            <person name="Lee S.S."/>
            <person name="Kim J."/>
            <person name="Numa H."/>
            <person name="Itoh T."/>
            <person name="Buell C.R."/>
            <person name="Matsumoto T."/>
        </authorList>
    </citation>
    <scope>NUCLEOTIDE SEQUENCE [LARGE SCALE GENOMIC DNA]</scope>
    <source>
        <strain evidence="3">cv. Nipponbare</strain>
    </source>
</reference>
<feature type="non-terminal residue" evidence="2">
    <location>
        <position position="1"/>
    </location>
</feature>
<dbReference type="STRING" id="39947.A0A0N7KHG6"/>
<keyword evidence="3" id="KW-1185">Reference proteome</keyword>
<dbReference type="PANTHER" id="PTHR23274">
    <property type="entry name" value="DNA HELICASE-RELATED"/>
    <property type="match status" value="1"/>
</dbReference>
<dbReference type="SMR" id="A0A0N7KHG6"/>
<evidence type="ECO:0000313" key="2">
    <source>
        <dbReference type="EMBL" id="BAS84761.1"/>
    </source>
</evidence>
<dbReference type="OMA" id="FAIQINK"/>
<dbReference type="PaxDb" id="39947-A0A0N7KHG6"/>
<dbReference type="FunFam" id="3.40.50.300:FF:002884">
    <property type="entry name" value="ATP-dependent DNA helicase"/>
    <property type="match status" value="1"/>
</dbReference>
<dbReference type="Pfam" id="PF21530">
    <property type="entry name" value="Pif1_2B_dom"/>
    <property type="match status" value="1"/>
</dbReference>
<reference evidence="3" key="1">
    <citation type="journal article" date="2005" name="Nature">
        <title>The map-based sequence of the rice genome.</title>
        <authorList>
            <consortium name="International rice genome sequencing project (IRGSP)"/>
            <person name="Matsumoto T."/>
            <person name="Wu J."/>
            <person name="Kanamori H."/>
            <person name="Katayose Y."/>
            <person name="Fujisawa M."/>
            <person name="Namiki N."/>
            <person name="Mizuno H."/>
            <person name="Yamamoto K."/>
            <person name="Antonio B.A."/>
            <person name="Baba T."/>
            <person name="Sakata K."/>
            <person name="Nagamura Y."/>
            <person name="Aoki H."/>
            <person name="Arikawa K."/>
            <person name="Arita K."/>
            <person name="Bito T."/>
            <person name="Chiden Y."/>
            <person name="Fujitsuka N."/>
            <person name="Fukunaka R."/>
            <person name="Hamada M."/>
            <person name="Harada C."/>
            <person name="Hayashi A."/>
            <person name="Hijishita S."/>
            <person name="Honda M."/>
            <person name="Hosokawa S."/>
            <person name="Ichikawa Y."/>
            <person name="Idonuma A."/>
            <person name="Iijima M."/>
            <person name="Ikeda M."/>
            <person name="Ikeno M."/>
            <person name="Ito K."/>
            <person name="Ito S."/>
            <person name="Ito T."/>
            <person name="Ito Y."/>
            <person name="Ito Y."/>
            <person name="Iwabuchi A."/>
            <person name="Kamiya K."/>
            <person name="Karasawa W."/>
            <person name="Kurita K."/>
            <person name="Katagiri S."/>
            <person name="Kikuta A."/>
            <person name="Kobayashi H."/>
            <person name="Kobayashi N."/>
            <person name="Machita K."/>
            <person name="Maehara T."/>
            <person name="Masukawa M."/>
            <person name="Mizubayashi T."/>
            <person name="Mukai Y."/>
            <person name="Nagasaki H."/>
            <person name="Nagata Y."/>
            <person name="Naito S."/>
            <person name="Nakashima M."/>
            <person name="Nakama Y."/>
            <person name="Nakamichi Y."/>
            <person name="Nakamura M."/>
            <person name="Meguro A."/>
            <person name="Negishi M."/>
            <person name="Ohta I."/>
            <person name="Ohta T."/>
            <person name="Okamoto M."/>
            <person name="Ono N."/>
            <person name="Saji S."/>
            <person name="Sakaguchi M."/>
            <person name="Sakai K."/>
            <person name="Shibata M."/>
            <person name="Shimokawa T."/>
            <person name="Song J."/>
            <person name="Takazaki Y."/>
            <person name="Terasawa K."/>
            <person name="Tsugane M."/>
            <person name="Tsuji K."/>
            <person name="Ueda S."/>
            <person name="Waki K."/>
            <person name="Yamagata H."/>
            <person name="Yamamoto M."/>
            <person name="Yamamoto S."/>
            <person name="Yamane H."/>
            <person name="Yoshiki S."/>
            <person name="Yoshihara R."/>
            <person name="Yukawa K."/>
            <person name="Zhong H."/>
            <person name="Yano M."/>
            <person name="Yuan Q."/>
            <person name="Ouyang S."/>
            <person name="Liu J."/>
            <person name="Jones K.M."/>
            <person name="Gansberger K."/>
            <person name="Moffat K."/>
            <person name="Hill J."/>
            <person name="Bera J."/>
            <person name="Fadrosh D."/>
            <person name="Jin S."/>
            <person name="Johri S."/>
            <person name="Kim M."/>
            <person name="Overton L."/>
            <person name="Reardon M."/>
            <person name="Tsitrin T."/>
            <person name="Vuong H."/>
            <person name="Weaver B."/>
            <person name="Ciecko A."/>
            <person name="Tallon L."/>
            <person name="Jackson J."/>
            <person name="Pai G."/>
            <person name="Aken S.V."/>
            <person name="Utterback T."/>
            <person name="Reidmuller S."/>
            <person name="Feldblyum T."/>
            <person name="Hsiao J."/>
            <person name="Zismann V."/>
            <person name="Iobst S."/>
            <person name="de Vazeille A.R."/>
            <person name="Buell C.R."/>
            <person name="Ying K."/>
            <person name="Li Y."/>
            <person name="Lu T."/>
            <person name="Huang Y."/>
            <person name="Zhao Q."/>
            <person name="Feng Q."/>
            <person name="Zhang L."/>
            <person name="Zhu J."/>
            <person name="Weng Q."/>
            <person name="Mu J."/>
            <person name="Lu Y."/>
            <person name="Fan D."/>
            <person name="Liu Y."/>
            <person name="Guan J."/>
            <person name="Zhang Y."/>
            <person name="Yu S."/>
            <person name="Liu X."/>
            <person name="Zhang Y."/>
            <person name="Hong G."/>
            <person name="Han B."/>
            <person name="Choisne N."/>
            <person name="Demange N."/>
            <person name="Orjeda G."/>
            <person name="Samain S."/>
            <person name="Cattolico L."/>
            <person name="Pelletier E."/>
            <person name="Couloux A."/>
            <person name="Segurens B."/>
            <person name="Wincker P."/>
            <person name="D'Hont A."/>
            <person name="Scarpelli C."/>
            <person name="Weissenbach J."/>
            <person name="Salanoubat M."/>
            <person name="Quetier F."/>
            <person name="Yu Y."/>
            <person name="Kim H.R."/>
            <person name="Rambo T."/>
            <person name="Currie J."/>
            <person name="Collura K."/>
            <person name="Luo M."/>
            <person name="Yang T."/>
            <person name="Ammiraju J.S.S."/>
            <person name="Engler F."/>
            <person name="Soderlund C."/>
            <person name="Wing R.A."/>
            <person name="Palmer L.E."/>
            <person name="de la Bastide M."/>
            <person name="Spiegel L."/>
            <person name="Nascimento L."/>
            <person name="Zutavern T."/>
            <person name="O'Shaughnessy A."/>
            <person name="Dike S."/>
            <person name="Dedhia N."/>
            <person name="Preston R."/>
            <person name="Balija V."/>
            <person name="McCombie W.R."/>
            <person name="Chow T."/>
            <person name="Chen H."/>
            <person name="Chung M."/>
            <person name="Chen C."/>
            <person name="Shaw J."/>
            <person name="Wu H."/>
            <person name="Hsiao K."/>
            <person name="Chao Y."/>
            <person name="Chu M."/>
            <person name="Cheng C."/>
            <person name="Hour A."/>
            <person name="Lee P."/>
            <person name="Lin S."/>
            <person name="Lin Y."/>
            <person name="Liou J."/>
            <person name="Liu S."/>
            <person name="Hsing Y."/>
            <person name="Raghuvanshi S."/>
            <person name="Mohanty A."/>
            <person name="Bharti A.K."/>
            <person name="Gaur A."/>
            <person name="Gupta V."/>
            <person name="Kumar D."/>
            <person name="Ravi V."/>
            <person name="Vij S."/>
            <person name="Kapur A."/>
            <person name="Khurana P."/>
            <person name="Khurana P."/>
            <person name="Khurana J.P."/>
            <person name="Tyagi A.K."/>
            <person name="Gaikwad K."/>
            <person name="Singh A."/>
            <person name="Dalal V."/>
            <person name="Srivastava S."/>
            <person name="Dixit A."/>
            <person name="Pal A.K."/>
            <person name="Ghazi I.A."/>
            <person name="Yadav M."/>
            <person name="Pandit A."/>
            <person name="Bhargava A."/>
            <person name="Sureshbabu K."/>
            <person name="Batra K."/>
            <person name="Sharma T.R."/>
            <person name="Mohapatra T."/>
            <person name="Singh N.K."/>
            <person name="Messing J."/>
            <person name="Nelson A.B."/>
            <person name="Fuks G."/>
            <person name="Kavchok S."/>
            <person name="Keizer G."/>
            <person name="Linton E."/>
            <person name="Llaca V."/>
            <person name="Song R."/>
            <person name="Tanyolac B."/>
            <person name="Young S."/>
            <person name="Ho-Il K."/>
            <person name="Hahn J.H."/>
            <person name="Sangsakoo G."/>
            <person name="Vanavichit A."/>
            <person name="de Mattos Luiz.A.T."/>
            <person name="Zimmer P.D."/>
            <person name="Malone G."/>
            <person name="Dellagostin O."/>
            <person name="de Oliveira A.C."/>
            <person name="Bevan M."/>
            <person name="Bancroft I."/>
            <person name="Minx P."/>
            <person name="Cordum H."/>
            <person name="Wilson R."/>
            <person name="Cheng Z."/>
            <person name="Jin W."/>
            <person name="Jiang J."/>
            <person name="Leong S.A."/>
            <person name="Iwama H."/>
            <person name="Gojobori T."/>
            <person name="Itoh T."/>
            <person name="Niimura Y."/>
            <person name="Fujii Y."/>
            <person name="Habara T."/>
            <person name="Sakai H."/>
            <person name="Sato Y."/>
            <person name="Wilson G."/>
            <person name="Kumar K."/>
            <person name="McCouch S."/>
            <person name="Juretic N."/>
            <person name="Hoen D."/>
            <person name="Wright S."/>
            <person name="Bruskiewich R."/>
            <person name="Bureau T."/>
            <person name="Miyao A."/>
            <person name="Hirochika H."/>
            <person name="Nishikawa T."/>
            <person name="Kadowaki K."/>
            <person name="Sugiura M."/>
            <person name="Burr B."/>
            <person name="Sasaki T."/>
        </authorList>
    </citation>
    <scope>NUCLEOTIDE SEQUENCE [LARGE SCALE GENOMIC DNA]</scope>
    <source>
        <strain evidence="3">cv. Nipponbare</strain>
    </source>
</reference>
<evidence type="ECO:0000313" key="3">
    <source>
        <dbReference type="Proteomes" id="UP000059680"/>
    </source>
</evidence>
<dbReference type="InParanoid" id="A0A0N7KHG6"/>
<accession>A0A0N7KHG6</accession>
<proteinExistence type="predicted"/>
<sequence>VPEFTHTKWIATSFKGQSYCLVILLRNLDLHNGLCNGTRLMIRAFQNYSISAEIVGGAHAGKRVFIPRIPLHPSEDLQLPFKFKRKQFPIRLSFAMTINKAQGQTIPNVAIYLPEPVFSHDQLYVALSRGVSRGTTRILAKPRIDIDPTGKSTKNIVYRDVLF</sequence>
<dbReference type="CDD" id="cd18809">
    <property type="entry name" value="SF1_C_RecD"/>
    <property type="match status" value="1"/>
</dbReference>
<evidence type="ECO:0000259" key="1">
    <source>
        <dbReference type="Pfam" id="PF21530"/>
    </source>
</evidence>
<dbReference type="FunCoup" id="A0A0N7KHG6">
    <property type="interactions" value="1"/>
</dbReference>
<organism evidence="2 3">
    <name type="scientific">Oryza sativa subsp. japonica</name>
    <name type="common">Rice</name>
    <dbReference type="NCBI Taxonomy" id="39947"/>
    <lineage>
        <taxon>Eukaryota</taxon>
        <taxon>Viridiplantae</taxon>
        <taxon>Streptophyta</taxon>
        <taxon>Embryophyta</taxon>
        <taxon>Tracheophyta</taxon>
        <taxon>Spermatophyta</taxon>
        <taxon>Magnoliopsida</taxon>
        <taxon>Liliopsida</taxon>
        <taxon>Poales</taxon>
        <taxon>Poaceae</taxon>
        <taxon>BOP clade</taxon>
        <taxon>Oryzoideae</taxon>
        <taxon>Oryzeae</taxon>
        <taxon>Oryzinae</taxon>
        <taxon>Oryza</taxon>
        <taxon>Oryza sativa</taxon>
    </lineage>
</organism>
<name>A0A0N7KHG6_ORYSJ</name>
<dbReference type="Gene3D" id="3.40.50.300">
    <property type="entry name" value="P-loop containing nucleotide triphosphate hydrolases"/>
    <property type="match status" value="1"/>
</dbReference>
<dbReference type="InterPro" id="IPR027417">
    <property type="entry name" value="P-loop_NTPase"/>
</dbReference>
<protein>
    <submittedName>
        <fullName evidence="2">Os03g0423850 protein</fullName>
    </submittedName>
</protein>
<dbReference type="AlphaFoldDB" id="A0A0N7KHG6"/>
<reference evidence="2 3" key="2">
    <citation type="journal article" date="2013" name="Plant Cell Physiol.">
        <title>Rice Annotation Project Database (RAP-DB): an integrative and interactive database for rice genomics.</title>
        <authorList>
            <person name="Sakai H."/>
            <person name="Lee S.S."/>
            <person name="Tanaka T."/>
            <person name="Numa H."/>
            <person name="Kim J."/>
            <person name="Kawahara Y."/>
            <person name="Wakimoto H."/>
            <person name="Yang C.C."/>
            <person name="Iwamoto M."/>
            <person name="Abe T."/>
            <person name="Yamada Y."/>
            <person name="Muto A."/>
            <person name="Inokuchi H."/>
            <person name="Ikemura T."/>
            <person name="Matsumoto T."/>
            <person name="Sasaki T."/>
            <person name="Itoh T."/>
        </authorList>
    </citation>
    <scope>NUCLEOTIDE SEQUENCE [LARGE SCALE GENOMIC DNA]</scope>
    <source>
        <strain evidence="3">cv. Nipponbare</strain>
    </source>
</reference>
<gene>
    <name evidence="2" type="ordered locus">Os03g0423850</name>
    <name evidence="2" type="ORF">OSNPB_030423850</name>
</gene>
<dbReference type="eggNOG" id="KOG0987">
    <property type="taxonomic scope" value="Eukaryota"/>
</dbReference>
<dbReference type="EMBL" id="AP014959">
    <property type="protein sequence ID" value="BAS84761.1"/>
    <property type="molecule type" value="Genomic_DNA"/>
</dbReference>
<dbReference type="SUPFAM" id="SSF52540">
    <property type="entry name" value="P-loop containing nucleoside triphosphate hydrolases"/>
    <property type="match status" value="1"/>
</dbReference>
<dbReference type="Gramene" id="Os03t0423850-01">
    <property type="protein sequence ID" value="Os03t0423850-01"/>
    <property type="gene ID" value="Os03g0423850"/>
</dbReference>
<dbReference type="PANTHER" id="PTHR23274:SF51">
    <property type="entry name" value="OS03G0423850 PROTEIN"/>
    <property type="match status" value="1"/>
</dbReference>
<feature type="domain" description="DNA helicase Pif1-like 2B" evidence="1">
    <location>
        <begin position="22"/>
        <end position="44"/>
    </location>
</feature>
<dbReference type="Proteomes" id="UP000059680">
    <property type="component" value="Chromosome 3"/>
</dbReference>
<dbReference type="InterPro" id="IPR049163">
    <property type="entry name" value="Pif1-like_2B_dom"/>
</dbReference>